<evidence type="ECO:0000256" key="4">
    <source>
        <dbReference type="ARBA" id="ARBA00004653"/>
    </source>
</evidence>
<evidence type="ECO:0000313" key="17">
    <source>
        <dbReference type="RefSeq" id="XP_032824913.1"/>
    </source>
</evidence>
<sequence length="362" mass="41652">MDTTEIFDMIPAERGHMKQFAATIILLLVFGVTLYFCGGDLSIAFQAFYQAFILQIITTTITSLCYFMEEKNHLKTRYGNRWFNVIQGSLKLPFTKTVLVFASAIIFFFTQNAKEERGTPQTTIIFHMMVSIFTHCVFFLLGFHAPSKADISDISERKHLNVAHGLAWSYYFGYLKLVLPELDVKLAQYKREGRTFTASTRKLFILLPLSCHVTDTFSEQDQHISVDGNLSEIQRNRGGVSMRSFKHTVHRVLDAQNVEHYIVMEFATPLRSLHDMSNQTLAAFSTDDRLEQAKLFYCTLKKIIQSDIDIRNKVQLVLYDDTAEAKNPHFLSEKILKYVSPMADESPLQFSMEDQPQPLRSY</sequence>
<dbReference type="PANTHER" id="PTHR34339">
    <property type="entry name" value="STIMULATOR OF INTERFERON GENES PROTEIN"/>
    <property type="match status" value="1"/>
</dbReference>
<dbReference type="Gene3D" id="1.20.5.5200">
    <property type="match status" value="1"/>
</dbReference>
<organism evidence="13 17">
    <name type="scientific">Petromyzon marinus</name>
    <name type="common">Sea lamprey</name>
    <dbReference type="NCBI Taxonomy" id="7757"/>
    <lineage>
        <taxon>Eukaryota</taxon>
        <taxon>Metazoa</taxon>
        <taxon>Chordata</taxon>
        <taxon>Craniata</taxon>
        <taxon>Vertebrata</taxon>
        <taxon>Cyclostomata</taxon>
        <taxon>Hyperoartia</taxon>
        <taxon>Petromyzontiformes</taxon>
        <taxon>Petromyzontidae</taxon>
        <taxon>Petromyzon</taxon>
    </lineage>
</organism>
<keyword evidence="8 10" id="KW-0472">Membrane</keyword>
<evidence type="ECO:0000313" key="15">
    <source>
        <dbReference type="RefSeq" id="XP_032824911.1"/>
    </source>
</evidence>
<keyword evidence="13" id="KW-1185">Reference proteome</keyword>
<dbReference type="GO" id="GO:0035438">
    <property type="term" value="F:cyclic-di-GMP binding"/>
    <property type="evidence" value="ECO:0007669"/>
    <property type="project" value="TreeGrafter"/>
</dbReference>
<dbReference type="Gene3D" id="3.40.50.12100">
    <property type="entry name" value="Stimulator of interferon genes protein"/>
    <property type="match status" value="1"/>
</dbReference>
<accession>A0AAJ7TY99</accession>
<name>A0AAJ7TY99_PETMA</name>
<evidence type="ECO:0000256" key="3">
    <source>
        <dbReference type="ARBA" id="ARBA00004556"/>
    </source>
</evidence>
<comment type="catalytic activity">
    <reaction evidence="9">
        <text>H(+)(in) = H(+)(out)</text>
        <dbReference type="Rhea" id="RHEA:34979"/>
        <dbReference type="ChEBI" id="CHEBI:15378"/>
    </reaction>
</comment>
<dbReference type="CTD" id="340061"/>
<dbReference type="GO" id="GO:0048471">
    <property type="term" value="C:perinuclear region of cytoplasm"/>
    <property type="evidence" value="ECO:0007669"/>
    <property type="project" value="UniProtKB-SubCell"/>
</dbReference>
<feature type="domain" description="STING ligand-binding" evidence="11">
    <location>
        <begin position="161"/>
        <end position="339"/>
    </location>
</feature>
<dbReference type="GO" id="GO:0033116">
    <property type="term" value="C:endoplasmic reticulum-Golgi intermediate compartment membrane"/>
    <property type="evidence" value="ECO:0007669"/>
    <property type="project" value="UniProtKB-SubCell"/>
</dbReference>
<feature type="domain" description="STING transmembrane" evidence="12">
    <location>
        <begin position="60"/>
        <end position="159"/>
    </location>
</feature>
<comment type="similarity">
    <text evidence="5">Belongs to the STING family.</text>
</comment>
<dbReference type="Proteomes" id="UP001318040">
    <property type="component" value="Chromosome 41"/>
</dbReference>
<evidence type="ECO:0000256" key="8">
    <source>
        <dbReference type="ARBA" id="ARBA00023136"/>
    </source>
</evidence>
<dbReference type="GO" id="GO:0016239">
    <property type="term" value="P:positive regulation of macroautophagy"/>
    <property type="evidence" value="ECO:0007669"/>
    <property type="project" value="TreeGrafter"/>
</dbReference>
<dbReference type="GO" id="GO:0002218">
    <property type="term" value="P:activation of innate immune response"/>
    <property type="evidence" value="ECO:0007669"/>
    <property type="project" value="InterPro"/>
</dbReference>
<dbReference type="RefSeq" id="XP_032824909.1">
    <property type="nucleotide sequence ID" value="XM_032969018.1"/>
</dbReference>
<keyword evidence="6 10" id="KW-0812">Transmembrane</keyword>
<feature type="transmembrane region" description="Helical" evidence="10">
    <location>
        <begin position="20"/>
        <end position="41"/>
    </location>
</feature>
<dbReference type="AlphaFoldDB" id="A0AAJ7TY99"/>
<dbReference type="GO" id="GO:0000045">
    <property type="term" value="P:autophagosome assembly"/>
    <property type="evidence" value="ECO:0007669"/>
    <property type="project" value="TreeGrafter"/>
</dbReference>
<dbReference type="GO" id="GO:0005789">
    <property type="term" value="C:endoplasmic reticulum membrane"/>
    <property type="evidence" value="ECO:0007669"/>
    <property type="project" value="TreeGrafter"/>
</dbReference>
<dbReference type="GO" id="GO:0032481">
    <property type="term" value="P:positive regulation of type I interferon production"/>
    <property type="evidence" value="ECO:0007669"/>
    <property type="project" value="InterPro"/>
</dbReference>
<evidence type="ECO:0000259" key="12">
    <source>
        <dbReference type="Pfam" id="PF23417"/>
    </source>
</evidence>
<evidence type="ECO:0000256" key="7">
    <source>
        <dbReference type="ARBA" id="ARBA00022989"/>
    </source>
</evidence>
<dbReference type="InterPro" id="IPR055434">
    <property type="entry name" value="STING_TM"/>
</dbReference>
<dbReference type="RefSeq" id="XP_032824911.1">
    <property type="nucleotide sequence ID" value="XM_032969020.1"/>
</dbReference>
<dbReference type="InterPro" id="IPR055432">
    <property type="entry name" value="STING_LBD"/>
</dbReference>
<dbReference type="Pfam" id="PF15009">
    <property type="entry name" value="STING_LBD"/>
    <property type="match status" value="1"/>
</dbReference>
<dbReference type="FunFam" id="1.20.5.5200:FF:000001">
    <property type="entry name" value="Stimulator of interferon genes protein"/>
    <property type="match status" value="1"/>
</dbReference>
<dbReference type="RefSeq" id="XP_032824913.1">
    <property type="nucleotide sequence ID" value="XM_032969022.1"/>
</dbReference>
<dbReference type="RefSeq" id="XP_032824912.1">
    <property type="nucleotide sequence ID" value="XM_032969021.1"/>
</dbReference>
<evidence type="ECO:0000256" key="5">
    <source>
        <dbReference type="ARBA" id="ARBA00009027"/>
    </source>
</evidence>
<dbReference type="PANTHER" id="PTHR34339:SF1">
    <property type="entry name" value="STIMULATOR OF INTERFERON GENES PROTEIN"/>
    <property type="match status" value="1"/>
</dbReference>
<evidence type="ECO:0000256" key="9">
    <source>
        <dbReference type="ARBA" id="ARBA00024169"/>
    </source>
</evidence>
<feature type="transmembrane region" description="Helical" evidence="10">
    <location>
        <begin position="124"/>
        <end position="143"/>
    </location>
</feature>
<dbReference type="KEGG" id="pmrn:116950884"/>
<dbReference type="InterPro" id="IPR038623">
    <property type="entry name" value="STING_C_sf"/>
</dbReference>
<dbReference type="GO" id="GO:0000421">
    <property type="term" value="C:autophagosome membrane"/>
    <property type="evidence" value="ECO:0007669"/>
    <property type="project" value="UniProtKB-SubCell"/>
</dbReference>
<dbReference type="GO" id="GO:0061507">
    <property type="term" value="F:2',3'-cyclic GMP-AMP binding"/>
    <property type="evidence" value="ECO:0007669"/>
    <property type="project" value="TreeGrafter"/>
</dbReference>
<reference evidence="14 15" key="1">
    <citation type="submission" date="2025-04" db="UniProtKB">
        <authorList>
            <consortium name="RefSeq"/>
        </authorList>
    </citation>
    <scope>IDENTIFICATION</scope>
    <source>
        <tissue evidence="14 15">Sperm</tissue>
    </source>
</reference>
<evidence type="ECO:0000313" key="16">
    <source>
        <dbReference type="RefSeq" id="XP_032824912.1"/>
    </source>
</evidence>
<evidence type="ECO:0000313" key="14">
    <source>
        <dbReference type="RefSeq" id="XP_032824909.1"/>
    </source>
</evidence>
<dbReference type="GO" id="GO:0000139">
    <property type="term" value="C:Golgi membrane"/>
    <property type="evidence" value="ECO:0007669"/>
    <property type="project" value="UniProtKB-SubCell"/>
</dbReference>
<feature type="transmembrane region" description="Helical" evidence="10">
    <location>
        <begin position="47"/>
        <end position="68"/>
    </location>
</feature>
<comment type="subcellular location">
    <subcellularLocation>
        <location evidence="3">Cytoplasm</location>
        <location evidence="3">Perinuclear region</location>
    </subcellularLocation>
    <subcellularLocation>
        <location evidence="2">Cytoplasmic vesicle</location>
        <location evidence="2">Autophagosome membrane</location>
        <topology evidence="2">Multi-pass membrane protein</topology>
    </subcellularLocation>
    <subcellularLocation>
        <location evidence="1">Endoplasmic reticulum-Golgi intermediate compartment membrane</location>
        <topology evidence="1">Multi-pass membrane protein</topology>
    </subcellularLocation>
    <subcellularLocation>
        <location evidence="4">Golgi apparatus membrane</location>
        <topology evidence="4">Multi-pass membrane protein</topology>
    </subcellularLocation>
</comment>
<proteinExistence type="inferred from homology"/>
<dbReference type="GO" id="GO:0045087">
    <property type="term" value="P:innate immune response"/>
    <property type="evidence" value="ECO:0007669"/>
    <property type="project" value="TreeGrafter"/>
</dbReference>
<keyword evidence="7 10" id="KW-1133">Transmembrane helix</keyword>
<dbReference type="InterPro" id="IPR029158">
    <property type="entry name" value="STING"/>
</dbReference>
<protein>
    <submittedName>
        <fullName evidence="14 15">Stimulator of interferon genes protein isoform X1</fullName>
    </submittedName>
</protein>
<evidence type="ECO:0000256" key="6">
    <source>
        <dbReference type="ARBA" id="ARBA00022692"/>
    </source>
</evidence>
<evidence type="ECO:0000259" key="11">
    <source>
        <dbReference type="Pfam" id="PF15009"/>
    </source>
</evidence>
<evidence type="ECO:0000256" key="10">
    <source>
        <dbReference type="SAM" id="Phobius"/>
    </source>
</evidence>
<dbReference type="GO" id="GO:0061709">
    <property type="term" value="P:reticulophagy"/>
    <property type="evidence" value="ECO:0007669"/>
    <property type="project" value="TreeGrafter"/>
</dbReference>
<dbReference type="Pfam" id="PF23417">
    <property type="entry name" value="STING_TM"/>
    <property type="match status" value="1"/>
</dbReference>
<gene>
    <name evidence="14 15 16 17" type="primary">STING1</name>
</gene>
<feature type="transmembrane region" description="Helical" evidence="10">
    <location>
        <begin position="89"/>
        <end position="109"/>
    </location>
</feature>
<evidence type="ECO:0000313" key="13">
    <source>
        <dbReference type="Proteomes" id="UP001318040"/>
    </source>
</evidence>
<evidence type="ECO:0000256" key="1">
    <source>
        <dbReference type="ARBA" id="ARBA00004457"/>
    </source>
</evidence>
<evidence type="ECO:0000256" key="2">
    <source>
        <dbReference type="ARBA" id="ARBA00004542"/>
    </source>
</evidence>